<accession>A0A346CJE9</accession>
<evidence type="ECO:0000313" key="2">
    <source>
        <dbReference type="EMBL" id="AXL95698.1"/>
    </source>
</evidence>
<organism evidence="2">
    <name type="scientific">Conus ermineus</name>
    <name type="common">Agate cone</name>
    <name type="synonym">Chelyconus ermineus</name>
    <dbReference type="NCBI Taxonomy" id="55423"/>
    <lineage>
        <taxon>Eukaryota</taxon>
        <taxon>Metazoa</taxon>
        <taxon>Spiralia</taxon>
        <taxon>Lophotrochozoa</taxon>
        <taxon>Mollusca</taxon>
        <taxon>Gastropoda</taxon>
        <taxon>Caenogastropoda</taxon>
        <taxon>Neogastropoda</taxon>
        <taxon>Conoidea</taxon>
        <taxon>Conidae</taxon>
        <taxon>Conus</taxon>
        <taxon>Chelyconus</taxon>
    </lineage>
</organism>
<protein>
    <submittedName>
        <fullName evidence="2">Conotoxin superfamily I2</fullName>
    </submittedName>
</protein>
<feature type="signal peptide" evidence="1">
    <location>
        <begin position="1"/>
        <end position="23"/>
    </location>
</feature>
<sequence>MMCRLTSLCYLLVIVLLNSAVDGIPCRGPGGWCSTLMWCCAPRDVCCGIPGFAVCRRESECPWPRIPQGPH</sequence>
<dbReference type="AlphaFoldDB" id="A0A346CJE9"/>
<evidence type="ECO:0000256" key="1">
    <source>
        <dbReference type="SAM" id="SignalP"/>
    </source>
</evidence>
<reference evidence="2" key="1">
    <citation type="journal article" date="2018" name="Genome Biol. Evol.">
        <title>Conotoxin diversity in Chelyconus ermineus (Born, 1778) and the convergent origin of piscivory in the Atlantic and Indo-Pacific cones.</title>
        <authorList>
            <person name="Abalde S."/>
            <person name="Tenorio M.J."/>
            <person name="Afonso C.M."/>
            <person name="Zardoya R."/>
        </authorList>
    </citation>
    <scope>NUCLEOTIDE SEQUENCE</scope>
    <source>
        <strain evidence="2">Cerm_361</strain>
    </source>
</reference>
<keyword evidence="1" id="KW-0732">Signal</keyword>
<feature type="chain" id="PRO_5016559163" evidence="1">
    <location>
        <begin position="24"/>
        <end position="71"/>
    </location>
</feature>
<name>A0A346CJE9_CONER</name>
<dbReference type="EMBL" id="MH360649">
    <property type="protein sequence ID" value="AXL95698.1"/>
    <property type="molecule type" value="mRNA"/>
</dbReference>
<proteinExistence type="evidence at transcript level"/>